<dbReference type="SUPFAM" id="SSF54373">
    <property type="entry name" value="FAD-linked reductases, C-terminal domain"/>
    <property type="match status" value="1"/>
</dbReference>
<dbReference type="GO" id="GO:0016614">
    <property type="term" value="F:oxidoreductase activity, acting on CH-OH group of donors"/>
    <property type="evidence" value="ECO:0007669"/>
    <property type="project" value="InterPro"/>
</dbReference>
<proteinExistence type="inferred from homology"/>
<feature type="non-terminal residue" evidence="3">
    <location>
        <position position="1"/>
    </location>
</feature>
<sequence length="216" mass="24167">INTTLEDYPNIQIIATPFGANQPETIAFYLGHLGVKEQYFNDLIRLNVNSGFIMINVVLLRPKSRGKILLKSSDPRVQPKIKTGFLTEEEDWETLLDGIDFIMNLTKTEAMKSIDAKINEIHVEECKGFPSRPYWRCLIKYYAMSGYHQGGSCKMGPPSDRMAVVDSRLKVYGFNNIRVADLSIIPTMVSGNTQATAYVIGEKVAELIKEDAAKGA</sequence>
<accession>A0A1B6BZ18</accession>
<dbReference type="SUPFAM" id="SSF51905">
    <property type="entry name" value="FAD/NAD(P)-binding domain"/>
    <property type="match status" value="1"/>
</dbReference>
<dbReference type="PANTHER" id="PTHR11552">
    <property type="entry name" value="GLUCOSE-METHANOL-CHOLINE GMC OXIDOREDUCTASE"/>
    <property type="match status" value="1"/>
</dbReference>
<protein>
    <recommendedName>
        <fullName evidence="2">Glucose-methanol-choline oxidoreductase C-terminal domain-containing protein</fullName>
    </recommendedName>
</protein>
<comment type="similarity">
    <text evidence="1">Belongs to the GMC oxidoreductase family.</text>
</comment>
<evidence type="ECO:0000256" key="1">
    <source>
        <dbReference type="ARBA" id="ARBA00010790"/>
    </source>
</evidence>
<gene>
    <name evidence="3" type="ORF">g.327</name>
</gene>
<name>A0A1B6BZ18_9HEMI</name>
<dbReference type="PANTHER" id="PTHR11552:SF147">
    <property type="entry name" value="CHOLINE DEHYDROGENASE, MITOCHONDRIAL"/>
    <property type="match status" value="1"/>
</dbReference>
<dbReference type="AlphaFoldDB" id="A0A1B6BZ18"/>
<dbReference type="Pfam" id="PF05199">
    <property type="entry name" value="GMC_oxred_C"/>
    <property type="match status" value="1"/>
</dbReference>
<evidence type="ECO:0000313" key="3">
    <source>
        <dbReference type="EMBL" id="JAS06517.1"/>
    </source>
</evidence>
<dbReference type="EMBL" id="GEDC01030781">
    <property type="protein sequence ID" value="JAS06517.1"/>
    <property type="molecule type" value="Transcribed_RNA"/>
</dbReference>
<reference evidence="3" key="1">
    <citation type="submission" date="2015-12" db="EMBL/GenBank/DDBJ databases">
        <title>De novo transcriptome assembly of four potential Pierce s Disease insect vectors from Arizona vineyards.</title>
        <authorList>
            <person name="Tassone E.E."/>
        </authorList>
    </citation>
    <scope>NUCLEOTIDE SEQUENCE</scope>
</reference>
<dbReference type="InterPro" id="IPR012132">
    <property type="entry name" value="GMC_OxRdtase"/>
</dbReference>
<dbReference type="InterPro" id="IPR007867">
    <property type="entry name" value="GMC_OxRtase_C"/>
</dbReference>
<evidence type="ECO:0000259" key="2">
    <source>
        <dbReference type="Pfam" id="PF05199"/>
    </source>
</evidence>
<dbReference type="Gene3D" id="3.50.50.60">
    <property type="entry name" value="FAD/NAD(P)-binding domain"/>
    <property type="match status" value="1"/>
</dbReference>
<feature type="domain" description="Glucose-methanol-choline oxidoreductase C-terminal" evidence="2">
    <location>
        <begin position="62"/>
        <end position="201"/>
    </location>
</feature>
<dbReference type="InterPro" id="IPR036188">
    <property type="entry name" value="FAD/NAD-bd_sf"/>
</dbReference>
<organism evidence="3">
    <name type="scientific">Clastoptera arizonana</name>
    <name type="common">Arizona spittle bug</name>
    <dbReference type="NCBI Taxonomy" id="38151"/>
    <lineage>
        <taxon>Eukaryota</taxon>
        <taxon>Metazoa</taxon>
        <taxon>Ecdysozoa</taxon>
        <taxon>Arthropoda</taxon>
        <taxon>Hexapoda</taxon>
        <taxon>Insecta</taxon>
        <taxon>Pterygota</taxon>
        <taxon>Neoptera</taxon>
        <taxon>Paraneoptera</taxon>
        <taxon>Hemiptera</taxon>
        <taxon>Auchenorrhyncha</taxon>
        <taxon>Cercopoidea</taxon>
        <taxon>Clastopteridae</taxon>
        <taxon>Clastoptera</taxon>
    </lineage>
</organism>
<dbReference type="Gene3D" id="3.30.560.10">
    <property type="entry name" value="Glucose Oxidase, domain 3"/>
    <property type="match status" value="1"/>
</dbReference>
<dbReference type="GO" id="GO:0050660">
    <property type="term" value="F:flavin adenine dinucleotide binding"/>
    <property type="evidence" value="ECO:0007669"/>
    <property type="project" value="InterPro"/>
</dbReference>